<dbReference type="PANTHER" id="PTHR23043">
    <property type="entry name" value="HYPOXIA-INDUCIBLE FACTOR 1 ALPHA"/>
    <property type="match status" value="1"/>
</dbReference>
<sequence>MDQLTEKDGNEVFPFDEFLQLFGIDLLNSIRNVQRLLTDQEIKNGLSIAEITLKWDRFAGFKEYPDIRGVCSFIMTKEHKSKNAARNRREKENSEFLELGKLLPLPAAITSQLDKASVIRLTTSYLRMRQVFPDGLGDGWGMKPAVTKRPEILKELGSHLLQTLDGFIFVLSAEGKIMYISETASVHLGLSQVELTGNSIYDYIHPLDHEELIALLSVHPPVTTEFQAEELEIERAFVIRMKCVLAKRNAGLTTGGFKVIHCRGYLKIKRQNVGSELPGSFELAYQNIGFVAVAHSLPPSSITEVKMFSNVFMFRASLDLKLIFLDQQVAPLTGFEPQDLIEKTLYQYIHTEDMLPLRNTHVTLLSKGQASTKYFRFMTKSGGWVWMQSYMTIVHNSRSSRPHCIVSVNYTLRQQQDLILNGEQLPQAARVFSTVTPSIDPWTESESPSSTCPSGSKSRPTPTQDGTPDPYYRHSNSSMAYGAGTAEYTDYNSLTHSDPNWFPPARGEDNYSPQYQSRQYPLEVTNESPLWSSANVLFQNHAQGHVPLQIANQSSGGASTTSEAEFASGSNPDPSQGPHLVNLGPHSTSNSGTFLASLPWKEILVNERSNSRGSIYSTGSSDQEPSGPLGGPMLTSLEPVSAPYNSGRMRVRPACGQALMGDNERHVTNSEDFNNRVPTEEAKPSPSDEDKSGLMRGLLLEYN</sequence>
<evidence type="ECO:0000256" key="6">
    <source>
        <dbReference type="ARBA" id="ARBA00023242"/>
    </source>
</evidence>
<dbReference type="Pfam" id="PF08447">
    <property type="entry name" value="PAS_3"/>
    <property type="match status" value="1"/>
</dbReference>
<dbReference type="InterPro" id="IPR035965">
    <property type="entry name" value="PAS-like_dom_sf"/>
</dbReference>
<evidence type="ECO:0008006" key="12">
    <source>
        <dbReference type="Google" id="ProtNLM"/>
    </source>
</evidence>
<feature type="region of interest" description="Disordered" evidence="7">
    <location>
        <begin position="551"/>
        <end position="586"/>
    </location>
</feature>
<dbReference type="GO" id="GO:0000981">
    <property type="term" value="F:DNA-binding transcription factor activity, RNA polymerase II-specific"/>
    <property type="evidence" value="ECO:0007669"/>
    <property type="project" value="TreeGrafter"/>
</dbReference>
<evidence type="ECO:0000259" key="9">
    <source>
        <dbReference type="PROSITE" id="PS50888"/>
    </source>
</evidence>
<keyword evidence="4" id="KW-0238">DNA-binding</keyword>
<dbReference type="SMART" id="SM00091">
    <property type="entry name" value="PAS"/>
    <property type="match status" value="2"/>
</dbReference>
<dbReference type="GO" id="GO:0046983">
    <property type="term" value="F:protein dimerization activity"/>
    <property type="evidence" value="ECO:0007669"/>
    <property type="project" value="InterPro"/>
</dbReference>
<dbReference type="SUPFAM" id="SSF55785">
    <property type="entry name" value="PYP-like sensor domain (PAS domain)"/>
    <property type="match status" value="2"/>
</dbReference>
<feature type="compositionally biased region" description="Polar residues" evidence="7">
    <location>
        <begin position="612"/>
        <end position="624"/>
    </location>
</feature>
<evidence type="ECO:0000313" key="11">
    <source>
        <dbReference type="Proteomes" id="UP000318571"/>
    </source>
</evidence>
<dbReference type="GO" id="GO:0045944">
    <property type="term" value="P:positive regulation of transcription by RNA polymerase II"/>
    <property type="evidence" value="ECO:0007669"/>
    <property type="project" value="UniProtKB-ARBA"/>
</dbReference>
<protein>
    <recommendedName>
        <fullName evidence="12">Single-minded</fullName>
    </recommendedName>
</protein>
<dbReference type="SUPFAM" id="SSF47459">
    <property type="entry name" value="HLH, helix-loop-helix DNA-binding domain"/>
    <property type="match status" value="1"/>
</dbReference>
<dbReference type="InterPro" id="IPR011598">
    <property type="entry name" value="bHLH_dom"/>
</dbReference>
<dbReference type="FunFam" id="4.10.280.10:FF:000083">
    <property type="entry name" value="Neuronal PAS domain protein 1"/>
    <property type="match status" value="1"/>
</dbReference>
<evidence type="ECO:0000256" key="3">
    <source>
        <dbReference type="ARBA" id="ARBA00023015"/>
    </source>
</evidence>
<dbReference type="InterPro" id="IPR013767">
    <property type="entry name" value="PAS_fold"/>
</dbReference>
<keyword evidence="5" id="KW-0804">Transcription</keyword>
<evidence type="ECO:0000256" key="2">
    <source>
        <dbReference type="ARBA" id="ARBA00022737"/>
    </source>
</evidence>
<keyword evidence="6" id="KW-0539">Nucleus</keyword>
<evidence type="ECO:0000256" key="1">
    <source>
        <dbReference type="ARBA" id="ARBA00004123"/>
    </source>
</evidence>
<feature type="region of interest" description="Disordered" evidence="7">
    <location>
        <begin position="439"/>
        <end position="478"/>
    </location>
</feature>
<dbReference type="Pfam" id="PF00989">
    <property type="entry name" value="PAS"/>
    <property type="match status" value="1"/>
</dbReference>
<keyword evidence="11" id="KW-1185">Reference proteome</keyword>
<dbReference type="Gene3D" id="4.10.280.10">
    <property type="entry name" value="Helix-loop-helix DNA-binding domain"/>
    <property type="match status" value="1"/>
</dbReference>
<dbReference type="PANTHER" id="PTHR23043:SF36">
    <property type="entry name" value="PROTEIN SINGLE-MINDED"/>
    <property type="match status" value="1"/>
</dbReference>
<dbReference type="InterPro" id="IPR001610">
    <property type="entry name" value="PAC"/>
</dbReference>
<proteinExistence type="predicted"/>
<keyword evidence="2" id="KW-0677">Repeat</keyword>
<name>A0A553PG00_TIGCA</name>
<dbReference type="Pfam" id="PF23171">
    <property type="entry name" value="bHLH_HIF1A"/>
    <property type="match status" value="1"/>
</dbReference>
<evidence type="ECO:0000313" key="10">
    <source>
        <dbReference type="EMBL" id="TRY76608.1"/>
    </source>
</evidence>
<evidence type="ECO:0000259" key="8">
    <source>
        <dbReference type="PROSITE" id="PS50112"/>
    </source>
</evidence>
<evidence type="ECO:0000256" key="4">
    <source>
        <dbReference type="ARBA" id="ARBA00023125"/>
    </source>
</evidence>
<dbReference type="PROSITE" id="PS50112">
    <property type="entry name" value="PAS"/>
    <property type="match status" value="2"/>
</dbReference>
<comment type="subcellular location">
    <subcellularLocation>
        <location evidence="1">Nucleus</location>
    </subcellularLocation>
</comment>
<dbReference type="GO" id="GO:0005634">
    <property type="term" value="C:nucleus"/>
    <property type="evidence" value="ECO:0007669"/>
    <property type="project" value="UniProtKB-SubCell"/>
</dbReference>
<dbReference type="GO" id="GO:0000977">
    <property type="term" value="F:RNA polymerase II transcription regulatory region sequence-specific DNA binding"/>
    <property type="evidence" value="ECO:0007669"/>
    <property type="project" value="TreeGrafter"/>
</dbReference>
<dbReference type="SMART" id="SM00353">
    <property type="entry name" value="HLH"/>
    <property type="match status" value="1"/>
</dbReference>
<gene>
    <name evidence="10" type="ORF">TCAL_03498</name>
</gene>
<accession>A0A553PG00</accession>
<dbReference type="AlphaFoldDB" id="A0A553PG00"/>
<feature type="compositionally biased region" description="Basic and acidic residues" evidence="7">
    <location>
        <begin position="678"/>
        <end position="693"/>
    </location>
</feature>
<comment type="caution">
    <text evidence="10">The sequence shown here is derived from an EMBL/GenBank/DDBJ whole genome shotgun (WGS) entry which is preliminary data.</text>
</comment>
<dbReference type="OMA" id="DPWTESE"/>
<dbReference type="EMBL" id="VCGU01000004">
    <property type="protein sequence ID" value="TRY76608.1"/>
    <property type="molecule type" value="Genomic_DNA"/>
</dbReference>
<dbReference type="SMART" id="SM00086">
    <property type="entry name" value="PAC"/>
    <property type="match status" value="1"/>
</dbReference>
<organism evidence="10 11">
    <name type="scientific">Tigriopus californicus</name>
    <name type="common">Marine copepod</name>
    <dbReference type="NCBI Taxonomy" id="6832"/>
    <lineage>
        <taxon>Eukaryota</taxon>
        <taxon>Metazoa</taxon>
        <taxon>Ecdysozoa</taxon>
        <taxon>Arthropoda</taxon>
        <taxon>Crustacea</taxon>
        <taxon>Multicrustacea</taxon>
        <taxon>Hexanauplia</taxon>
        <taxon>Copepoda</taxon>
        <taxon>Harpacticoida</taxon>
        <taxon>Harpacticidae</taxon>
        <taxon>Tigriopus</taxon>
    </lineage>
</organism>
<dbReference type="Proteomes" id="UP000318571">
    <property type="component" value="Chromosome 5"/>
</dbReference>
<feature type="compositionally biased region" description="Polar residues" evidence="7">
    <location>
        <begin position="551"/>
        <end position="574"/>
    </location>
</feature>
<dbReference type="InterPro" id="IPR013655">
    <property type="entry name" value="PAS_fold_3"/>
</dbReference>
<evidence type="ECO:0000256" key="5">
    <source>
        <dbReference type="ARBA" id="ARBA00023163"/>
    </source>
</evidence>
<feature type="region of interest" description="Disordered" evidence="7">
    <location>
        <begin position="612"/>
        <end position="634"/>
    </location>
</feature>
<feature type="domain" description="BHLH" evidence="9">
    <location>
        <begin position="76"/>
        <end position="129"/>
    </location>
</feature>
<dbReference type="InterPro" id="IPR000014">
    <property type="entry name" value="PAS"/>
</dbReference>
<dbReference type="STRING" id="6832.A0A553PG00"/>
<dbReference type="Gene3D" id="3.30.450.20">
    <property type="entry name" value="PAS domain"/>
    <property type="match status" value="2"/>
</dbReference>
<dbReference type="PROSITE" id="PS50888">
    <property type="entry name" value="BHLH"/>
    <property type="match status" value="1"/>
</dbReference>
<feature type="domain" description="PAS" evidence="8">
    <location>
        <begin position="153"/>
        <end position="216"/>
    </location>
</feature>
<dbReference type="CDD" id="cd00130">
    <property type="entry name" value="PAS"/>
    <property type="match status" value="2"/>
</dbReference>
<evidence type="ECO:0000256" key="7">
    <source>
        <dbReference type="SAM" id="MobiDB-lite"/>
    </source>
</evidence>
<feature type="region of interest" description="Disordered" evidence="7">
    <location>
        <begin position="661"/>
        <end position="703"/>
    </location>
</feature>
<dbReference type="InterPro" id="IPR036638">
    <property type="entry name" value="HLH_DNA-bd_sf"/>
</dbReference>
<reference evidence="10 11" key="1">
    <citation type="journal article" date="2018" name="Nat. Ecol. Evol.">
        <title>Genomic signatures of mitonuclear coevolution across populations of Tigriopus californicus.</title>
        <authorList>
            <person name="Barreto F.S."/>
            <person name="Watson E.T."/>
            <person name="Lima T.G."/>
            <person name="Willett C.S."/>
            <person name="Edmands S."/>
            <person name="Li W."/>
            <person name="Burton R.S."/>
        </authorList>
    </citation>
    <scope>NUCLEOTIDE SEQUENCE [LARGE SCALE GENOMIC DNA]</scope>
    <source>
        <strain evidence="10 11">San Diego</strain>
    </source>
</reference>
<feature type="compositionally biased region" description="Low complexity" evidence="7">
    <location>
        <begin position="445"/>
        <end position="460"/>
    </location>
</feature>
<feature type="domain" description="PAS" evidence="8">
    <location>
        <begin position="313"/>
        <end position="368"/>
    </location>
</feature>
<keyword evidence="3" id="KW-0805">Transcription regulation</keyword>